<sequence>NVLQDNNKQATIKQIVHDPAVSPGIALSAPANLNKQNFETLMTFDKSKHTKSTFFNYYPNKISSPLPETENETLTPIKHFTSDNKSFDISQSEKCDTIIPNHDLTLSTVFPFLHDEKSINYSSFEYITDKHPNLPEFIHF</sequence>
<organism evidence="1 2">
    <name type="scientific">Didymodactylos carnosus</name>
    <dbReference type="NCBI Taxonomy" id="1234261"/>
    <lineage>
        <taxon>Eukaryota</taxon>
        <taxon>Metazoa</taxon>
        <taxon>Spiralia</taxon>
        <taxon>Gnathifera</taxon>
        <taxon>Rotifera</taxon>
        <taxon>Eurotatoria</taxon>
        <taxon>Bdelloidea</taxon>
        <taxon>Philodinida</taxon>
        <taxon>Philodinidae</taxon>
        <taxon>Didymodactylos</taxon>
    </lineage>
</organism>
<feature type="non-terminal residue" evidence="1">
    <location>
        <position position="140"/>
    </location>
</feature>
<name>A0A8S2YS67_9BILA</name>
<protein>
    <submittedName>
        <fullName evidence="1">Uncharacterized protein</fullName>
    </submittedName>
</protein>
<dbReference type="AlphaFoldDB" id="A0A8S2YS67"/>
<dbReference type="Proteomes" id="UP000682733">
    <property type="component" value="Unassembled WGS sequence"/>
</dbReference>
<reference evidence="1" key="1">
    <citation type="submission" date="2021-02" db="EMBL/GenBank/DDBJ databases">
        <authorList>
            <person name="Nowell W R."/>
        </authorList>
    </citation>
    <scope>NUCLEOTIDE SEQUENCE</scope>
</reference>
<evidence type="ECO:0000313" key="1">
    <source>
        <dbReference type="EMBL" id="CAF4568383.1"/>
    </source>
</evidence>
<dbReference type="EMBL" id="CAJOBA010116304">
    <property type="protein sequence ID" value="CAF4568383.1"/>
    <property type="molecule type" value="Genomic_DNA"/>
</dbReference>
<gene>
    <name evidence="1" type="ORF">TMI583_LOCUS50104</name>
</gene>
<accession>A0A8S2YS67</accession>
<comment type="caution">
    <text evidence="1">The sequence shown here is derived from an EMBL/GenBank/DDBJ whole genome shotgun (WGS) entry which is preliminary data.</text>
</comment>
<proteinExistence type="predicted"/>
<feature type="non-terminal residue" evidence="1">
    <location>
        <position position="1"/>
    </location>
</feature>
<evidence type="ECO:0000313" key="2">
    <source>
        <dbReference type="Proteomes" id="UP000682733"/>
    </source>
</evidence>